<evidence type="ECO:0000313" key="9">
    <source>
        <dbReference type="Proteomes" id="UP000289323"/>
    </source>
</evidence>
<dbReference type="PROSITE" id="PS01309">
    <property type="entry name" value="UPF0057"/>
    <property type="match status" value="1"/>
</dbReference>
<dbReference type="PANTHER" id="PTHR21659:SF42">
    <property type="entry name" value="UPF0057 MEMBRANE PROTEIN ZK632.10-RELATED"/>
    <property type="match status" value="1"/>
</dbReference>
<name>A0A3S5CXL9_9PEZI</name>
<dbReference type="GO" id="GO:0016020">
    <property type="term" value="C:membrane"/>
    <property type="evidence" value="ECO:0007669"/>
    <property type="project" value="UniProtKB-SubCell"/>
</dbReference>
<sequence length="160" mass="17023">MSVASPPTPPPANTEAHQPAAQPAAPTAVNLTTMAPTPTPTTTTHATAPVPSSTATSPATANSNNSTCEPSPNHNPNTDTPRKGLTTHRTAATRTHPMLYVTAFFLPPLAVYLKQGATTAFGTNLCLTMLGWLPGVVHAVYVLARDKQQQQQRYQHQRQH</sequence>
<evidence type="ECO:0000256" key="7">
    <source>
        <dbReference type="SAM" id="Phobius"/>
    </source>
</evidence>
<evidence type="ECO:0000256" key="6">
    <source>
        <dbReference type="SAM" id="MobiDB-lite"/>
    </source>
</evidence>
<dbReference type="EMBL" id="OUUZ01000015">
    <property type="protein sequence ID" value="SPQ25478.1"/>
    <property type="molecule type" value="Genomic_DNA"/>
</dbReference>
<protein>
    <submittedName>
        <fullName evidence="8">15ea6415-150d-4347-b7b9-24b08cece469</fullName>
    </submittedName>
</protein>
<dbReference type="Proteomes" id="UP000289323">
    <property type="component" value="Unassembled WGS sequence"/>
</dbReference>
<evidence type="ECO:0000256" key="4">
    <source>
        <dbReference type="ARBA" id="ARBA00022989"/>
    </source>
</evidence>
<keyword evidence="4 7" id="KW-1133">Transmembrane helix</keyword>
<reference evidence="8 9" key="1">
    <citation type="submission" date="2018-04" db="EMBL/GenBank/DDBJ databases">
        <authorList>
            <person name="Huttner S."/>
            <person name="Dainat J."/>
        </authorList>
    </citation>
    <scope>NUCLEOTIDE SEQUENCE [LARGE SCALE GENOMIC DNA]</scope>
</reference>
<feature type="compositionally biased region" description="Pro residues" evidence="6">
    <location>
        <begin position="1"/>
        <end position="12"/>
    </location>
</feature>
<keyword evidence="3 7" id="KW-0812">Transmembrane</keyword>
<feature type="region of interest" description="Disordered" evidence="6">
    <location>
        <begin position="1"/>
        <end position="88"/>
    </location>
</feature>
<dbReference type="AlphaFoldDB" id="A0A3S5CXL9"/>
<feature type="compositionally biased region" description="Low complexity" evidence="6">
    <location>
        <begin position="16"/>
        <end position="67"/>
    </location>
</feature>
<evidence type="ECO:0000256" key="3">
    <source>
        <dbReference type="ARBA" id="ARBA00022692"/>
    </source>
</evidence>
<proteinExistence type="inferred from homology"/>
<dbReference type="PANTHER" id="PTHR21659">
    <property type="entry name" value="HYDROPHOBIC PROTEIN RCI2 LOW TEMPERATURE AND SALT RESPONSIVE PROTEIN LTI6 -RELATED"/>
    <property type="match status" value="1"/>
</dbReference>
<dbReference type="InterPro" id="IPR000612">
    <property type="entry name" value="PMP3"/>
</dbReference>
<feature type="compositionally biased region" description="Polar residues" evidence="6">
    <location>
        <begin position="68"/>
        <end position="79"/>
    </location>
</feature>
<evidence type="ECO:0000256" key="5">
    <source>
        <dbReference type="ARBA" id="ARBA00023136"/>
    </source>
</evidence>
<accession>A0A3S5CXL9</accession>
<gene>
    <name evidence="8" type="ORF">TT172_LOCUS7897</name>
</gene>
<dbReference type="Pfam" id="PF01679">
    <property type="entry name" value="Pmp3"/>
    <property type="match status" value="1"/>
</dbReference>
<keyword evidence="5 7" id="KW-0472">Membrane</keyword>
<evidence type="ECO:0000256" key="2">
    <source>
        <dbReference type="ARBA" id="ARBA00009530"/>
    </source>
</evidence>
<comment type="similarity">
    <text evidence="2">Belongs to the UPF0057 (PMP3) family.</text>
</comment>
<evidence type="ECO:0000256" key="1">
    <source>
        <dbReference type="ARBA" id="ARBA00004370"/>
    </source>
</evidence>
<organism evidence="8 9">
    <name type="scientific">Thermothielavioides terrestris</name>
    <dbReference type="NCBI Taxonomy" id="2587410"/>
    <lineage>
        <taxon>Eukaryota</taxon>
        <taxon>Fungi</taxon>
        <taxon>Dikarya</taxon>
        <taxon>Ascomycota</taxon>
        <taxon>Pezizomycotina</taxon>
        <taxon>Sordariomycetes</taxon>
        <taxon>Sordariomycetidae</taxon>
        <taxon>Sordariales</taxon>
        <taxon>Chaetomiaceae</taxon>
        <taxon>Thermothielavioides</taxon>
    </lineage>
</organism>
<feature type="transmembrane region" description="Helical" evidence="7">
    <location>
        <begin position="121"/>
        <end position="144"/>
    </location>
</feature>
<comment type="subcellular location">
    <subcellularLocation>
        <location evidence="1">Membrane</location>
    </subcellularLocation>
</comment>
<evidence type="ECO:0000313" key="8">
    <source>
        <dbReference type="EMBL" id="SPQ25478.1"/>
    </source>
</evidence>